<proteinExistence type="predicted"/>
<evidence type="ECO:0000313" key="1">
    <source>
        <dbReference type="EMBL" id="KAI6089924.1"/>
    </source>
</evidence>
<accession>A0ACC0DBD8</accession>
<evidence type="ECO:0000313" key="2">
    <source>
        <dbReference type="Proteomes" id="UP001497680"/>
    </source>
</evidence>
<gene>
    <name evidence="1" type="ORF">F4821DRAFT_230188</name>
</gene>
<name>A0ACC0DBD8_9PEZI</name>
<organism evidence="1 2">
    <name type="scientific">Hypoxylon rubiginosum</name>
    <dbReference type="NCBI Taxonomy" id="110542"/>
    <lineage>
        <taxon>Eukaryota</taxon>
        <taxon>Fungi</taxon>
        <taxon>Dikarya</taxon>
        <taxon>Ascomycota</taxon>
        <taxon>Pezizomycotina</taxon>
        <taxon>Sordariomycetes</taxon>
        <taxon>Xylariomycetidae</taxon>
        <taxon>Xylariales</taxon>
        <taxon>Hypoxylaceae</taxon>
        <taxon>Hypoxylon</taxon>
    </lineage>
</organism>
<protein>
    <submittedName>
        <fullName evidence="1">Ser/Thr protein phosphatase superfamily</fullName>
    </submittedName>
</protein>
<comment type="caution">
    <text evidence="1">The sequence shown here is derived from an EMBL/GenBank/DDBJ whole genome shotgun (WGS) entry which is preliminary data.</text>
</comment>
<keyword evidence="2" id="KW-1185">Reference proteome</keyword>
<dbReference type="Proteomes" id="UP001497680">
    <property type="component" value="Unassembled WGS sequence"/>
</dbReference>
<sequence>MIALQIVSDLHLESPIAYDIFEITPKAPYLALLGDIGYLVQHEAEYVEFLKRQLSNFRIVFLVLGNHEPWHSTWDKCLQIARRWERELNENGGKQAGSGELVVLDRDRYEIKGPAGDTVIVLGCTLFSRVPSEAAEAVSFGVNDFYHTAGWDVEQHNEAFERDLAWLNAEVAALEDAGRAVVVLTHYSPTIDERTADPRHRTSVIGSGFATDLSTAACWRSRDVKLWAFGHTHFNCDFTDAGTGKRVVTNQRGYYFSQSEGFIDKVVEI</sequence>
<reference evidence="1 2" key="1">
    <citation type="journal article" date="2022" name="New Phytol.">
        <title>Ecological generalism drives hyperdiversity of secondary metabolite gene clusters in xylarialean endophytes.</title>
        <authorList>
            <person name="Franco M.E.E."/>
            <person name="Wisecaver J.H."/>
            <person name="Arnold A.E."/>
            <person name="Ju Y.M."/>
            <person name="Slot J.C."/>
            <person name="Ahrendt S."/>
            <person name="Moore L.P."/>
            <person name="Eastman K.E."/>
            <person name="Scott K."/>
            <person name="Konkel Z."/>
            <person name="Mondo S.J."/>
            <person name="Kuo A."/>
            <person name="Hayes R.D."/>
            <person name="Haridas S."/>
            <person name="Andreopoulos B."/>
            <person name="Riley R."/>
            <person name="LaButti K."/>
            <person name="Pangilinan J."/>
            <person name="Lipzen A."/>
            <person name="Amirebrahimi M."/>
            <person name="Yan J."/>
            <person name="Adam C."/>
            <person name="Keymanesh K."/>
            <person name="Ng V."/>
            <person name="Louie K."/>
            <person name="Northen T."/>
            <person name="Drula E."/>
            <person name="Henrissat B."/>
            <person name="Hsieh H.M."/>
            <person name="Youens-Clark K."/>
            <person name="Lutzoni F."/>
            <person name="Miadlikowska J."/>
            <person name="Eastwood D.C."/>
            <person name="Hamelin R.C."/>
            <person name="Grigoriev I.V."/>
            <person name="U'Ren J.M."/>
        </authorList>
    </citation>
    <scope>NUCLEOTIDE SEQUENCE [LARGE SCALE GENOMIC DNA]</scope>
    <source>
        <strain evidence="1 2">ER1909</strain>
    </source>
</reference>
<dbReference type="EMBL" id="MU394293">
    <property type="protein sequence ID" value="KAI6089924.1"/>
    <property type="molecule type" value="Genomic_DNA"/>
</dbReference>